<name>A0A317Y6E6_MAIZE</name>
<accession>A0A317Y6E6</accession>
<organism evidence="1">
    <name type="scientific">Zea mays</name>
    <name type="common">Maize</name>
    <dbReference type="NCBI Taxonomy" id="4577"/>
    <lineage>
        <taxon>Eukaryota</taxon>
        <taxon>Viridiplantae</taxon>
        <taxon>Streptophyta</taxon>
        <taxon>Embryophyta</taxon>
        <taxon>Tracheophyta</taxon>
        <taxon>Spermatophyta</taxon>
        <taxon>Magnoliopsida</taxon>
        <taxon>Liliopsida</taxon>
        <taxon>Poales</taxon>
        <taxon>Poaceae</taxon>
        <taxon>PACMAD clade</taxon>
        <taxon>Panicoideae</taxon>
        <taxon>Andropogonodae</taxon>
        <taxon>Andropogoneae</taxon>
        <taxon>Tripsacinae</taxon>
        <taxon>Zea</taxon>
    </lineage>
</organism>
<evidence type="ECO:0000313" key="1">
    <source>
        <dbReference type="EMBL" id="PWZ53361.1"/>
    </source>
</evidence>
<reference evidence="1" key="1">
    <citation type="journal article" date="2018" name="Nat. Genet.">
        <title>Extensive intraspecific gene order and gene structural variations between Mo17 and other maize genomes.</title>
        <authorList>
            <person name="Sun S."/>
            <person name="Zhou Y."/>
            <person name="Chen J."/>
            <person name="Shi J."/>
            <person name="Zhao H."/>
            <person name="Zhao H."/>
            <person name="Song W."/>
            <person name="Zhang M."/>
            <person name="Cui Y."/>
            <person name="Dong X."/>
            <person name="Liu H."/>
            <person name="Ma X."/>
            <person name="Jiao Y."/>
            <person name="Wang B."/>
            <person name="Wei X."/>
            <person name="Stein J.C."/>
            <person name="Glaubitz J.C."/>
            <person name="Lu F."/>
            <person name="Yu G."/>
            <person name="Liang C."/>
            <person name="Fengler K."/>
            <person name="Li B."/>
            <person name="Rafalski A."/>
            <person name="Schnable P.S."/>
            <person name="Ware D.H."/>
            <person name="Buckler E.S."/>
            <person name="Lai J."/>
        </authorList>
    </citation>
    <scope>NUCLEOTIDE SEQUENCE [LARGE SCALE GENOMIC DNA]</scope>
    <source>
        <tissue evidence="1">Seedling</tissue>
    </source>
</reference>
<sequence>GQLCYCPYFRITIGISVF</sequence>
<dbReference type="EMBL" id="NCVQ01000001">
    <property type="protein sequence ID" value="PWZ53361.1"/>
    <property type="molecule type" value="Genomic_DNA"/>
</dbReference>
<dbReference type="Proteomes" id="UP000251960">
    <property type="component" value="Chromosome 1"/>
</dbReference>
<feature type="non-terminal residue" evidence="1">
    <location>
        <position position="1"/>
    </location>
</feature>
<protein>
    <submittedName>
        <fullName evidence="1">Uncharacterized protein</fullName>
    </submittedName>
</protein>
<comment type="caution">
    <text evidence="1">The sequence shown here is derived from an EMBL/GenBank/DDBJ whole genome shotgun (WGS) entry which is preliminary data.</text>
</comment>
<dbReference type="AlphaFoldDB" id="A0A317Y6E6"/>
<gene>
    <name evidence="1" type="ORF">Zm00014a_039332</name>
</gene>
<proteinExistence type="predicted"/>